<dbReference type="WBParaSite" id="PS1159_v2.g16149.t1">
    <property type="protein sequence ID" value="PS1159_v2.g16149.t1"/>
    <property type="gene ID" value="PS1159_v2.g16149"/>
</dbReference>
<sequence>MFHNHESIDIPTHLLSEESSADELNGDGIKRSKLAQDLTDKLLKKTLSNVSAISSTARSKVSDDALIINYVPLAQAHWILLGKSKEQIGLCRSMFNYVIINYPHTRPMWQFVKDVNFENDEWKEQLQKDQRFKHHCASVQSAIKIVMDNITAIDEDLKNGWNQIWQILKNHIGQGIAIQRQNYMTECVTKAEISSVKAMWEKIIETFGIKEAGEAVTQEAIITYHQLLKQHNIPYPINLPKESLAFKMFSEQVINALNLTIETYTPERGFQDLPQKLKMFVMDCLMIEVCPTLIRKAFMDGLLKLLRNVLGDEAMSEINIHAWSKIYRILEQAIIWNIVNY</sequence>
<evidence type="ECO:0000313" key="1">
    <source>
        <dbReference type="Proteomes" id="UP000887580"/>
    </source>
</evidence>
<organism evidence="1 2">
    <name type="scientific">Panagrolaimus sp. PS1159</name>
    <dbReference type="NCBI Taxonomy" id="55785"/>
    <lineage>
        <taxon>Eukaryota</taxon>
        <taxon>Metazoa</taxon>
        <taxon>Ecdysozoa</taxon>
        <taxon>Nematoda</taxon>
        <taxon>Chromadorea</taxon>
        <taxon>Rhabditida</taxon>
        <taxon>Tylenchina</taxon>
        <taxon>Panagrolaimomorpha</taxon>
        <taxon>Panagrolaimoidea</taxon>
        <taxon>Panagrolaimidae</taxon>
        <taxon>Panagrolaimus</taxon>
    </lineage>
</organism>
<proteinExistence type="predicted"/>
<reference evidence="2" key="1">
    <citation type="submission" date="2022-11" db="UniProtKB">
        <authorList>
            <consortium name="WormBaseParasite"/>
        </authorList>
    </citation>
    <scope>IDENTIFICATION</scope>
</reference>
<dbReference type="Proteomes" id="UP000887580">
    <property type="component" value="Unplaced"/>
</dbReference>
<name>A0AC35FCH7_9BILA</name>
<accession>A0AC35FCH7</accession>
<evidence type="ECO:0000313" key="2">
    <source>
        <dbReference type="WBParaSite" id="PS1159_v2.g16149.t1"/>
    </source>
</evidence>
<protein>
    <submittedName>
        <fullName evidence="2">Uncharacterized protein</fullName>
    </submittedName>
</protein>